<dbReference type="InterPro" id="IPR019734">
    <property type="entry name" value="TPR_rpt"/>
</dbReference>
<keyword evidence="5" id="KW-0677">Repeat</keyword>
<dbReference type="AlphaFoldDB" id="A0A815AJ02"/>
<comment type="caution">
    <text evidence="11">The sequence shown here is derived from an EMBL/GenBank/DDBJ whole genome shotgun (WGS) entry which is preliminary data.</text>
</comment>
<evidence type="ECO:0000256" key="7">
    <source>
        <dbReference type="ARBA" id="ARBA00047597"/>
    </source>
</evidence>
<dbReference type="OrthoDB" id="2953367at2759"/>
<evidence type="ECO:0000256" key="4">
    <source>
        <dbReference type="ARBA" id="ARBA00022695"/>
    </source>
</evidence>
<comment type="similarity">
    <text evidence="1 9">Belongs to the Arg-specific ADP-ribosyltransferase family.</text>
</comment>
<keyword evidence="9" id="KW-0520">NAD</keyword>
<dbReference type="GO" id="GO:0016779">
    <property type="term" value="F:nucleotidyltransferase activity"/>
    <property type="evidence" value="ECO:0007669"/>
    <property type="project" value="UniProtKB-KW"/>
</dbReference>
<reference evidence="11" key="1">
    <citation type="submission" date="2021-02" db="EMBL/GenBank/DDBJ databases">
        <authorList>
            <person name="Nowell W R."/>
        </authorList>
    </citation>
    <scope>NUCLEOTIDE SEQUENCE</scope>
</reference>
<evidence type="ECO:0000256" key="9">
    <source>
        <dbReference type="RuleBase" id="RU361228"/>
    </source>
</evidence>
<protein>
    <recommendedName>
        <fullName evidence="9">NAD(P)(+)--arginine ADP-ribosyltransferase</fullName>
        <ecNumber evidence="9">2.4.2.31</ecNumber>
    </recommendedName>
    <alternativeName>
        <fullName evidence="9">Mono(ADP-ribosyl)transferase</fullName>
    </alternativeName>
</protein>
<evidence type="ECO:0000313" key="12">
    <source>
        <dbReference type="Proteomes" id="UP000663852"/>
    </source>
</evidence>
<evidence type="ECO:0000256" key="10">
    <source>
        <dbReference type="SAM" id="MobiDB-lite"/>
    </source>
</evidence>
<dbReference type="PROSITE" id="PS50293">
    <property type="entry name" value="TPR_REGION"/>
    <property type="match status" value="1"/>
</dbReference>
<sequence length="654" mass="75726">MSRKPVKSNVTKSKVAAKPPPPASSAAETQVKVEKFKHDCATENFNLVWLDENYDEMNSNCSVLTAKLPTIIRKLYIFNDVDECIKLINSIRDLDVYLILSNPTEDALTHTHQLGRVKVVFIFDDRNSSNPSWKDQWKKVQGIYKDINTLCQFIKETAKYYDEEYKEFSCIALQDLDKRDVDELGQSFMYTQLLKEILLEMKYGTTCNKELAEYCRKKKNVLNNDLKRLDEFEQNYKQEKAVWWYTTESCIYGLVNKVLREQKFDFIIKFGFFIKDLHLQIEQLHEDQASKKKDNPTLYRGISMTEKQFKELHKSEKGLLAFNSFVSTSRDPTIAQGFIQRSLGANPRLIGILFIINVDPSISSTKYADIEEITDVHGESETLFSLDAVFRIGSITQVQDEPQVWTVELDLSDNRDKKLNTLMDRMRLEIDGLTESYKLGSLMMKVDQYDVAEEIYNKLNDETNDEREKANIQHQLGYIKYKQGKSKEALDWYQRVLDVYVKILGNEHKNVAAVYNNIGLVYDSLNEYSKALTYYQKAQQIYEKTSANDPVLATCYNNIASIYATIGDHQSALNYYQKSSEISQKLQATNHPDYATLENNIGLIYLTRGDFKEAFKYFHNAVKIGTKSLPVDHADLTTYQTNLKMATEKLDKYK</sequence>
<evidence type="ECO:0000256" key="2">
    <source>
        <dbReference type="ARBA" id="ARBA00022676"/>
    </source>
</evidence>
<evidence type="ECO:0000256" key="1">
    <source>
        <dbReference type="ARBA" id="ARBA00009558"/>
    </source>
</evidence>
<dbReference type="Gene3D" id="1.25.40.10">
    <property type="entry name" value="Tetratricopeptide repeat domain"/>
    <property type="match status" value="2"/>
</dbReference>
<dbReference type="PROSITE" id="PS51996">
    <property type="entry name" value="TR_MART"/>
    <property type="match status" value="1"/>
</dbReference>
<gene>
    <name evidence="11" type="ORF">EDS130_LOCUS28278</name>
</gene>
<dbReference type="PANTHER" id="PTHR45641:SF19">
    <property type="entry name" value="NEPHROCYSTIN-3"/>
    <property type="match status" value="1"/>
</dbReference>
<dbReference type="GO" id="GO:0106274">
    <property type="term" value="F:NAD+-protein-arginine ADP-ribosyltransferase activity"/>
    <property type="evidence" value="ECO:0007669"/>
    <property type="project" value="UniProtKB-EC"/>
</dbReference>
<dbReference type="Pfam" id="PF13424">
    <property type="entry name" value="TPR_12"/>
    <property type="match status" value="2"/>
</dbReference>
<evidence type="ECO:0000256" key="6">
    <source>
        <dbReference type="ARBA" id="ARBA00022803"/>
    </source>
</evidence>
<feature type="region of interest" description="Disordered" evidence="10">
    <location>
        <begin position="1"/>
        <end position="26"/>
    </location>
</feature>
<name>A0A815AJ02_ADIRI</name>
<keyword evidence="6 8" id="KW-0802">TPR repeat</keyword>
<keyword evidence="2 9" id="KW-0328">Glycosyltransferase</keyword>
<evidence type="ECO:0000313" key="11">
    <source>
        <dbReference type="EMBL" id="CAF1256561.1"/>
    </source>
</evidence>
<comment type="catalytic activity">
    <reaction evidence="7 9">
        <text>L-arginyl-[protein] + NAD(+) = N(omega)-(ADP-D-ribosyl)-L-arginyl-[protein] + nicotinamide + H(+)</text>
        <dbReference type="Rhea" id="RHEA:19149"/>
        <dbReference type="Rhea" id="RHEA-COMP:10532"/>
        <dbReference type="Rhea" id="RHEA-COMP:15087"/>
        <dbReference type="ChEBI" id="CHEBI:15378"/>
        <dbReference type="ChEBI" id="CHEBI:17154"/>
        <dbReference type="ChEBI" id="CHEBI:29965"/>
        <dbReference type="ChEBI" id="CHEBI:57540"/>
        <dbReference type="ChEBI" id="CHEBI:142554"/>
        <dbReference type="EC" id="2.4.2.31"/>
    </reaction>
</comment>
<dbReference type="SUPFAM" id="SSF56399">
    <property type="entry name" value="ADP-ribosylation"/>
    <property type="match status" value="1"/>
</dbReference>
<keyword evidence="9" id="KW-0521">NADP</keyword>
<dbReference type="EMBL" id="CAJNOJ010000183">
    <property type="protein sequence ID" value="CAF1256561.1"/>
    <property type="molecule type" value="Genomic_DNA"/>
</dbReference>
<feature type="repeat" description="TPR" evidence="8">
    <location>
        <begin position="595"/>
        <end position="628"/>
    </location>
</feature>
<dbReference type="Gene3D" id="3.90.176.10">
    <property type="entry name" value="Toxin ADP-ribosyltransferase, Chain A, domain 1"/>
    <property type="match status" value="1"/>
</dbReference>
<keyword evidence="3 9" id="KW-0808">Transferase</keyword>
<dbReference type="SMART" id="SM00028">
    <property type="entry name" value="TPR"/>
    <property type="match status" value="4"/>
</dbReference>
<dbReference type="InterPro" id="IPR011990">
    <property type="entry name" value="TPR-like_helical_dom_sf"/>
</dbReference>
<dbReference type="SUPFAM" id="SSF48452">
    <property type="entry name" value="TPR-like"/>
    <property type="match status" value="1"/>
</dbReference>
<dbReference type="Pfam" id="PF01129">
    <property type="entry name" value="ART"/>
    <property type="match status" value="1"/>
</dbReference>
<accession>A0A815AJ02</accession>
<dbReference type="EC" id="2.4.2.31" evidence="9"/>
<keyword evidence="4" id="KW-0548">Nucleotidyltransferase</keyword>
<evidence type="ECO:0000256" key="8">
    <source>
        <dbReference type="PROSITE-ProRule" id="PRU00339"/>
    </source>
</evidence>
<feature type="repeat" description="TPR" evidence="8">
    <location>
        <begin position="553"/>
        <end position="586"/>
    </location>
</feature>
<feature type="repeat" description="TPR" evidence="8">
    <location>
        <begin position="512"/>
        <end position="545"/>
    </location>
</feature>
<evidence type="ECO:0000256" key="5">
    <source>
        <dbReference type="ARBA" id="ARBA00022737"/>
    </source>
</evidence>
<evidence type="ECO:0000256" key="3">
    <source>
        <dbReference type="ARBA" id="ARBA00022679"/>
    </source>
</evidence>
<organism evidence="11 12">
    <name type="scientific">Adineta ricciae</name>
    <name type="common">Rotifer</name>
    <dbReference type="NCBI Taxonomy" id="249248"/>
    <lineage>
        <taxon>Eukaryota</taxon>
        <taxon>Metazoa</taxon>
        <taxon>Spiralia</taxon>
        <taxon>Gnathifera</taxon>
        <taxon>Rotifera</taxon>
        <taxon>Eurotatoria</taxon>
        <taxon>Bdelloidea</taxon>
        <taxon>Adinetida</taxon>
        <taxon>Adinetidae</taxon>
        <taxon>Adineta</taxon>
    </lineage>
</organism>
<dbReference type="Proteomes" id="UP000663852">
    <property type="component" value="Unassembled WGS sequence"/>
</dbReference>
<dbReference type="InterPro" id="IPR000768">
    <property type="entry name" value="ART"/>
</dbReference>
<dbReference type="PROSITE" id="PS50005">
    <property type="entry name" value="TPR"/>
    <property type="match status" value="3"/>
</dbReference>
<proteinExistence type="inferred from homology"/>
<dbReference type="PANTHER" id="PTHR45641">
    <property type="entry name" value="TETRATRICOPEPTIDE REPEAT PROTEIN (AFU_ORTHOLOGUE AFUA_6G03870)"/>
    <property type="match status" value="1"/>
</dbReference>